<comment type="similarity">
    <text evidence="1">Belongs to the polyketide transferase af380 family.</text>
</comment>
<name>A0A9P9AWU0_9HYPO</name>
<proteinExistence type="inferred from homology"/>
<dbReference type="EMBL" id="JAGPYM010000001">
    <property type="protein sequence ID" value="KAH6900797.1"/>
    <property type="molecule type" value="Genomic_DNA"/>
</dbReference>
<sequence>MSAVSIVKGSIKLAGLVFKPSSLSTKAPGLVIVHPTRGVKEQAASTYAKKHSQQGYVTICYDASQQGESERLPRYLEDPAASVTDASAVADYLQLLDYVDVNRIGIVGICAYGGYAVAATKGDHRFKAVAVVSAVSMVYGIRLGRSGNDDPAEKVAAVLDQVVQALQAEADGGESVTVPIVSPTLNENPTKDTRDTYEYTRWHTETLFKVLDGKNKGLKKVIMPNGGHIDFYDQEDYVNPTVEEIAGFFKPIV</sequence>
<protein>
    <submittedName>
        <fullName evidence="3">X-Pro dipeptidyl-peptidase protein</fullName>
    </submittedName>
</protein>
<keyword evidence="4" id="KW-1185">Reference proteome</keyword>
<evidence type="ECO:0000313" key="3">
    <source>
        <dbReference type="EMBL" id="KAH6900797.1"/>
    </source>
</evidence>
<dbReference type="Pfam" id="PF01738">
    <property type="entry name" value="DLH"/>
    <property type="match status" value="1"/>
</dbReference>
<dbReference type="InterPro" id="IPR029058">
    <property type="entry name" value="AB_hydrolase_fold"/>
</dbReference>
<gene>
    <name evidence="3" type="ORF">B0T10DRAFT_525424</name>
</gene>
<evidence type="ECO:0000313" key="4">
    <source>
        <dbReference type="Proteomes" id="UP000777438"/>
    </source>
</evidence>
<dbReference type="PANTHER" id="PTHR47751:SF1">
    <property type="entry name" value="SUPERFAMILY HYDROLASE, PUTATIVE (AFU_ORTHOLOGUE AFUA_2G16580)-RELATED"/>
    <property type="match status" value="1"/>
</dbReference>
<dbReference type="GO" id="GO:0016787">
    <property type="term" value="F:hydrolase activity"/>
    <property type="evidence" value="ECO:0007669"/>
    <property type="project" value="InterPro"/>
</dbReference>
<dbReference type="Proteomes" id="UP000777438">
    <property type="component" value="Unassembled WGS sequence"/>
</dbReference>
<feature type="domain" description="Dienelactone hydrolase" evidence="2">
    <location>
        <begin position="14"/>
        <end position="131"/>
    </location>
</feature>
<comment type="caution">
    <text evidence="3">The sequence shown here is derived from an EMBL/GenBank/DDBJ whole genome shotgun (WGS) entry which is preliminary data.</text>
</comment>
<dbReference type="OrthoDB" id="2498029at2759"/>
<dbReference type="InterPro" id="IPR051411">
    <property type="entry name" value="Polyketide_trans_af380"/>
</dbReference>
<dbReference type="InterPro" id="IPR002925">
    <property type="entry name" value="Dienelactn_hydro"/>
</dbReference>
<dbReference type="AlphaFoldDB" id="A0A9P9AWU0"/>
<evidence type="ECO:0000256" key="1">
    <source>
        <dbReference type="ARBA" id="ARBA00029464"/>
    </source>
</evidence>
<dbReference type="Gene3D" id="3.40.50.1820">
    <property type="entry name" value="alpha/beta hydrolase"/>
    <property type="match status" value="1"/>
</dbReference>
<organism evidence="3 4">
    <name type="scientific">Thelonectria olida</name>
    <dbReference type="NCBI Taxonomy" id="1576542"/>
    <lineage>
        <taxon>Eukaryota</taxon>
        <taxon>Fungi</taxon>
        <taxon>Dikarya</taxon>
        <taxon>Ascomycota</taxon>
        <taxon>Pezizomycotina</taxon>
        <taxon>Sordariomycetes</taxon>
        <taxon>Hypocreomycetidae</taxon>
        <taxon>Hypocreales</taxon>
        <taxon>Nectriaceae</taxon>
        <taxon>Thelonectria</taxon>
    </lineage>
</organism>
<dbReference type="SUPFAM" id="SSF53474">
    <property type="entry name" value="alpha/beta-Hydrolases"/>
    <property type="match status" value="1"/>
</dbReference>
<accession>A0A9P9AWU0</accession>
<reference evidence="3 4" key="1">
    <citation type="journal article" date="2021" name="Nat. Commun.">
        <title>Genetic determinants of endophytism in the Arabidopsis root mycobiome.</title>
        <authorList>
            <person name="Mesny F."/>
            <person name="Miyauchi S."/>
            <person name="Thiergart T."/>
            <person name="Pickel B."/>
            <person name="Atanasova L."/>
            <person name="Karlsson M."/>
            <person name="Huettel B."/>
            <person name="Barry K.W."/>
            <person name="Haridas S."/>
            <person name="Chen C."/>
            <person name="Bauer D."/>
            <person name="Andreopoulos W."/>
            <person name="Pangilinan J."/>
            <person name="LaButti K."/>
            <person name="Riley R."/>
            <person name="Lipzen A."/>
            <person name="Clum A."/>
            <person name="Drula E."/>
            <person name="Henrissat B."/>
            <person name="Kohler A."/>
            <person name="Grigoriev I.V."/>
            <person name="Martin F.M."/>
            <person name="Hacquard S."/>
        </authorList>
    </citation>
    <scope>NUCLEOTIDE SEQUENCE [LARGE SCALE GENOMIC DNA]</scope>
    <source>
        <strain evidence="3 4">MPI-CAGE-CH-0241</strain>
    </source>
</reference>
<evidence type="ECO:0000259" key="2">
    <source>
        <dbReference type="Pfam" id="PF01738"/>
    </source>
</evidence>
<dbReference type="PANTHER" id="PTHR47751">
    <property type="entry name" value="SUPERFAMILY HYDROLASE, PUTATIVE (AFU_ORTHOLOGUE AFUA_2G16580)-RELATED"/>
    <property type="match status" value="1"/>
</dbReference>